<name>A0A074W8E8_9PEZI</name>
<reference evidence="2 3" key="1">
    <citation type="journal article" date="2014" name="BMC Genomics">
        <title>Genome sequencing of four Aureobasidium pullulans varieties: biotechnological potential, stress tolerance, and description of new species.</title>
        <authorList>
            <person name="Gostin Ar C."/>
            <person name="Ohm R.A."/>
            <person name="Kogej T."/>
            <person name="Sonjak S."/>
            <person name="Turk M."/>
            <person name="Zajc J."/>
            <person name="Zalar P."/>
            <person name="Grube M."/>
            <person name="Sun H."/>
            <person name="Han J."/>
            <person name="Sharma A."/>
            <person name="Chiniquy J."/>
            <person name="Ngan C.Y."/>
            <person name="Lipzen A."/>
            <person name="Barry K."/>
            <person name="Grigoriev I.V."/>
            <person name="Gunde-Cimerman N."/>
        </authorList>
    </citation>
    <scope>NUCLEOTIDE SEQUENCE [LARGE SCALE GENOMIC DNA]</scope>
    <source>
        <strain evidence="2 3">CBS 147.97</strain>
    </source>
</reference>
<dbReference type="InterPro" id="IPR047142">
    <property type="entry name" value="OryJ/VirC-like"/>
</dbReference>
<dbReference type="SUPFAM" id="SSF51182">
    <property type="entry name" value="RmlC-like cupins"/>
    <property type="match status" value="1"/>
</dbReference>
<dbReference type="HOGENOM" id="CLU_096188_0_1_1"/>
<evidence type="ECO:0000313" key="3">
    <source>
        <dbReference type="Proteomes" id="UP000027730"/>
    </source>
</evidence>
<sequence length="183" mass="19986">MAHKGELPLYQRLITGHNQEGKAVFEKIDETGPWDGSINGGTVGFSLGYTTSTTPVDMTDDKDIAQYKEYLVSPPGLVNKQGSVLRFVDCPPGSTSPMHRTVSLDYGVVLIGEMELVLDSGETRVMKVGDVAVQRGTNHAWRNTSKTEWARMMYVLQPSLPISINGKPLDEDLGPMEGVRSSS</sequence>
<dbReference type="RefSeq" id="XP_013423585.1">
    <property type="nucleotide sequence ID" value="XM_013568131.1"/>
</dbReference>
<dbReference type="OrthoDB" id="5840532at2759"/>
<dbReference type="CDD" id="cd02231">
    <property type="entry name" value="cupin_BLL6423-like"/>
    <property type="match status" value="1"/>
</dbReference>
<dbReference type="InterPro" id="IPR013096">
    <property type="entry name" value="Cupin_2"/>
</dbReference>
<dbReference type="EMBL" id="KL584722">
    <property type="protein sequence ID" value="KEQ69390.1"/>
    <property type="molecule type" value="Genomic_DNA"/>
</dbReference>
<dbReference type="Gene3D" id="2.60.120.10">
    <property type="entry name" value="Jelly Rolls"/>
    <property type="match status" value="1"/>
</dbReference>
<dbReference type="Proteomes" id="UP000027730">
    <property type="component" value="Unassembled WGS sequence"/>
</dbReference>
<dbReference type="Pfam" id="PF07883">
    <property type="entry name" value="Cupin_2"/>
    <property type="match status" value="1"/>
</dbReference>
<dbReference type="GeneID" id="25417571"/>
<dbReference type="InterPro" id="IPR011051">
    <property type="entry name" value="RmlC_Cupin_sf"/>
</dbReference>
<dbReference type="PANTHER" id="PTHR36156">
    <property type="entry name" value="SLR2101 PROTEIN"/>
    <property type="match status" value="1"/>
</dbReference>
<protein>
    <recommendedName>
        <fullName evidence="1">Cupin type-2 domain-containing protein</fullName>
    </recommendedName>
</protein>
<keyword evidence="3" id="KW-1185">Reference proteome</keyword>
<dbReference type="AlphaFoldDB" id="A0A074W8E8"/>
<accession>A0A074W8E8</accession>
<feature type="domain" description="Cupin type-2" evidence="1">
    <location>
        <begin position="87"/>
        <end position="152"/>
    </location>
</feature>
<evidence type="ECO:0000313" key="2">
    <source>
        <dbReference type="EMBL" id="KEQ69390.1"/>
    </source>
</evidence>
<dbReference type="STRING" id="1043004.A0A074W8E8"/>
<dbReference type="InterPro" id="IPR014710">
    <property type="entry name" value="RmlC-like_jellyroll"/>
</dbReference>
<organism evidence="2 3">
    <name type="scientific">Aureobasidium namibiae CBS 147.97</name>
    <dbReference type="NCBI Taxonomy" id="1043004"/>
    <lineage>
        <taxon>Eukaryota</taxon>
        <taxon>Fungi</taxon>
        <taxon>Dikarya</taxon>
        <taxon>Ascomycota</taxon>
        <taxon>Pezizomycotina</taxon>
        <taxon>Dothideomycetes</taxon>
        <taxon>Dothideomycetidae</taxon>
        <taxon>Dothideales</taxon>
        <taxon>Saccotheciaceae</taxon>
        <taxon>Aureobasidium</taxon>
    </lineage>
</organism>
<proteinExistence type="predicted"/>
<dbReference type="PANTHER" id="PTHR36156:SF2">
    <property type="entry name" value="CUPIN TYPE-2 DOMAIN-CONTAINING PROTEIN"/>
    <property type="match status" value="1"/>
</dbReference>
<gene>
    <name evidence="2" type="ORF">M436DRAFT_85675</name>
</gene>
<evidence type="ECO:0000259" key="1">
    <source>
        <dbReference type="Pfam" id="PF07883"/>
    </source>
</evidence>